<feature type="compositionally biased region" description="Low complexity" evidence="1">
    <location>
        <begin position="688"/>
        <end position="697"/>
    </location>
</feature>
<dbReference type="EMBL" id="BPQB01000140">
    <property type="protein sequence ID" value="GJF00225.1"/>
    <property type="molecule type" value="Genomic_DNA"/>
</dbReference>
<keyword evidence="4" id="KW-1185">Reference proteome</keyword>
<proteinExistence type="predicted"/>
<feature type="region of interest" description="Disordered" evidence="1">
    <location>
        <begin position="555"/>
        <end position="603"/>
    </location>
</feature>
<feature type="region of interest" description="Disordered" evidence="1">
    <location>
        <begin position="308"/>
        <end position="375"/>
    </location>
</feature>
<evidence type="ECO:0000259" key="2">
    <source>
        <dbReference type="PROSITE" id="PS50097"/>
    </source>
</evidence>
<dbReference type="SUPFAM" id="SSF54695">
    <property type="entry name" value="POZ domain"/>
    <property type="match status" value="1"/>
</dbReference>
<gene>
    <name evidence="3" type="ORF">PsYK624_165050</name>
</gene>
<evidence type="ECO:0000313" key="3">
    <source>
        <dbReference type="EMBL" id="GJF00225.1"/>
    </source>
</evidence>
<feature type="compositionally biased region" description="Low complexity" evidence="1">
    <location>
        <begin position="581"/>
        <end position="595"/>
    </location>
</feature>
<protein>
    <recommendedName>
        <fullName evidence="2">BTB domain-containing protein</fullName>
    </recommendedName>
</protein>
<dbReference type="Proteomes" id="UP000703269">
    <property type="component" value="Unassembled WGS sequence"/>
</dbReference>
<dbReference type="PROSITE" id="PS50097">
    <property type="entry name" value="BTB"/>
    <property type="match status" value="1"/>
</dbReference>
<dbReference type="InterPro" id="IPR011333">
    <property type="entry name" value="SKP1/BTB/POZ_sf"/>
</dbReference>
<dbReference type="OrthoDB" id="6359816at2759"/>
<comment type="caution">
    <text evidence="3">The sequence shown here is derived from an EMBL/GenBank/DDBJ whole genome shotgun (WGS) entry which is preliminary data.</text>
</comment>
<sequence>MSTPLHALAKVPSGGSLTDALAEALAGKPFNDVVFLAPVRVGEGARHAVYANSGILCAESAYFRELLSEEGAAVSTVDAPPRASAQSYTGSVSESESSLGAEDDIDALESLLATPSEVSFSPDEKTKVFEALAEDTTSAETSFSPPSGARIVTLDQVSADTLEAVVFYIYTGEIYFLPLRSQGTESSAEARSAHALVHPNRPIASCKAVYRFADMANLAPLKQLADAHLFSALSSTNILAEVFSPFSSEHPSILRRQSALLLEHYWTPATRAAQRPLVARIVRGEMLHAGPALSMLLDEIAPVAAPANTRPRGLAPAEPAHTGRSAPNPPPALPPSGGCPQTQAEAPARHPEYAPSPQASAAGTSALTSAGAQAAPATTCAPAPLAEEPPKTPEDGALGACAEQSTAARLGALLAQKAAERAREAQLEAHVSEAQKTDAQAAEVQGHEAQTTPLQDATAAHTFGAHPDAQTSAPTSRSSTWWRDALRSAVVDVDVDEASMHPPTDGSEWSGVSAYDVAYECWDGWGDESLVQTAAPSQSSSTAWRAAVVSVGVDEAGTHPAGEREDEAGATRPAEDASLVQASGAQAAAGQAAMAPPKGSTSWRDTLRSAVVNDEGEVRTHAPDGGESSAAAAVPQLERRGTVPDAPPAFAGGEDARWTTQERRGAADLGHGLSKSKKKALRKEARRAPAAAAAGRGAGVAVDTLLAGAAGGAVVEGGAARRADG</sequence>
<organism evidence="3 4">
    <name type="scientific">Phanerochaete sordida</name>
    <dbReference type="NCBI Taxonomy" id="48140"/>
    <lineage>
        <taxon>Eukaryota</taxon>
        <taxon>Fungi</taxon>
        <taxon>Dikarya</taxon>
        <taxon>Basidiomycota</taxon>
        <taxon>Agaricomycotina</taxon>
        <taxon>Agaricomycetes</taxon>
        <taxon>Polyporales</taxon>
        <taxon>Phanerochaetaceae</taxon>
        <taxon>Phanerochaete</taxon>
    </lineage>
</organism>
<feature type="region of interest" description="Disordered" evidence="1">
    <location>
        <begin position="78"/>
        <end position="99"/>
    </location>
</feature>
<evidence type="ECO:0000313" key="4">
    <source>
        <dbReference type="Proteomes" id="UP000703269"/>
    </source>
</evidence>
<feature type="compositionally biased region" description="Basic and acidic residues" evidence="1">
    <location>
        <begin position="654"/>
        <end position="666"/>
    </location>
</feature>
<evidence type="ECO:0000256" key="1">
    <source>
        <dbReference type="SAM" id="MobiDB-lite"/>
    </source>
</evidence>
<reference evidence="3 4" key="1">
    <citation type="submission" date="2021-08" db="EMBL/GenBank/DDBJ databases">
        <title>Draft Genome Sequence of Phanerochaete sordida strain YK-624.</title>
        <authorList>
            <person name="Mori T."/>
            <person name="Dohra H."/>
            <person name="Suzuki T."/>
            <person name="Kawagishi H."/>
            <person name="Hirai H."/>
        </authorList>
    </citation>
    <scope>NUCLEOTIDE SEQUENCE [LARGE SCALE GENOMIC DNA]</scope>
    <source>
        <strain evidence="3 4">YK-624</strain>
    </source>
</reference>
<feature type="compositionally biased region" description="Basic and acidic residues" evidence="1">
    <location>
        <begin position="561"/>
        <end position="575"/>
    </location>
</feature>
<accession>A0A9P3LN34</accession>
<dbReference type="AlphaFoldDB" id="A0A9P3LN34"/>
<dbReference type="Gene3D" id="3.30.710.10">
    <property type="entry name" value="Potassium Channel Kv1.1, Chain A"/>
    <property type="match status" value="1"/>
</dbReference>
<name>A0A9P3LN34_9APHY</name>
<dbReference type="InterPro" id="IPR000210">
    <property type="entry name" value="BTB/POZ_dom"/>
</dbReference>
<feature type="domain" description="BTB" evidence="2">
    <location>
        <begin position="31"/>
        <end position="178"/>
    </location>
</feature>
<feature type="region of interest" description="Disordered" evidence="1">
    <location>
        <begin position="634"/>
        <end position="697"/>
    </location>
</feature>
<feature type="compositionally biased region" description="Low complexity" evidence="1">
    <location>
        <begin position="358"/>
        <end position="375"/>
    </location>
</feature>